<evidence type="ECO:0000313" key="7">
    <source>
        <dbReference type="EMBL" id="ASB89144.1"/>
    </source>
</evidence>
<evidence type="ECO:0000256" key="1">
    <source>
        <dbReference type="ARBA" id="ARBA00004496"/>
    </source>
</evidence>
<dbReference type="SMART" id="SM00028">
    <property type="entry name" value="TPR"/>
    <property type="match status" value="4"/>
</dbReference>
<evidence type="ECO:0000313" key="8">
    <source>
        <dbReference type="Proteomes" id="UP000196877"/>
    </source>
</evidence>
<dbReference type="RefSeq" id="WP_006637006.1">
    <property type="nucleotide sequence ID" value="NZ_BORD01000006.1"/>
</dbReference>
<dbReference type="InterPro" id="IPR051476">
    <property type="entry name" value="Bac_ResReg_Asp_Phosphatase"/>
</dbReference>
<evidence type="ECO:0000256" key="2">
    <source>
        <dbReference type="ARBA" id="ARBA00022490"/>
    </source>
</evidence>
<keyword evidence="7" id="KW-0378">Hydrolase</keyword>
<dbReference type="EMBL" id="CP021920">
    <property type="protein sequence ID" value="ASB89144.1"/>
    <property type="molecule type" value="Genomic_DNA"/>
</dbReference>
<accession>A0ABN5AIK5</accession>
<dbReference type="PANTHER" id="PTHR46630:SF1">
    <property type="entry name" value="TETRATRICOPEPTIDE REPEAT PROTEIN 29"/>
    <property type="match status" value="1"/>
</dbReference>
<dbReference type="Pfam" id="PF13424">
    <property type="entry name" value="TPR_12"/>
    <property type="match status" value="1"/>
</dbReference>
<proteinExistence type="inferred from homology"/>
<gene>
    <name evidence="7" type="ORF">S101395_02637</name>
</gene>
<evidence type="ECO:0000256" key="4">
    <source>
        <dbReference type="ARBA" id="ARBA00022803"/>
    </source>
</evidence>
<dbReference type="GeneID" id="92853410"/>
<dbReference type="SUPFAM" id="SSF48452">
    <property type="entry name" value="TPR-like"/>
    <property type="match status" value="1"/>
</dbReference>
<keyword evidence="2" id="KW-0963">Cytoplasm</keyword>
<comment type="similarity">
    <text evidence="5">Belongs to the Rap family.</text>
</comment>
<dbReference type="Proteomes" id="UP000196877">
    <property type="component" value="Chromosome"/>
</dbReference>
<keyword evidence="8" id="KW-1185">Reference proteome</keyword>
<dbReference type="GO" id="GO:0016787">
    <property type="term" value="F:hydrolase activity"/>
    <property type="evidence" value="ECO:0007669"/>
    <property type="project" value="UniProtKB-KW"/>
</dbReference>
<dbReference type="PANTHER" id="PTHR46630">
    <property type="entry name" value="TETRATRICOPEPTIDE REPEAT PROTEIN 29"/>
    <property type="match status" value="1"/>
</dbReference>
<protein>
    <submittedName>
        <fullName evidence="7">Response regulator aspartate phosphatase</fullName>
        <ecNumber evidence="7">3.1.-.-</ecNumber>
    </submittedName>
</protein>
<comment type="subcellular location">
    <subcellularLocation>
        <location evidence="1">Cytoplasm</location>
    </subcellularLocation>
</comment>
<name>A0ABN5AIK5_9BACI</name>
<keyword evidence="4 6" id="KW-0802">TPR repeat</keyword>
<dbReference type="InterPro" id="IPR019734">
    <property type="entry name" value="TPR_rpt"/>
</dbReference>
<organism evidence="7 8">
    <name type="scientific">Bacillus sonorensis</name>
    <dbReference type="NCBI Taxonomy" id="119858"/>
    <lineage>
        <taxon>Bacteria</taxon>
        <taxon>Bacillati</taxon>
        <taxon>Bacillota</taxon>
        <taxon>Bacilli</taxon>
        <taxon>Bacillales</taxon>
        <taxon>Bacillaceae</taxon>
        <taxon>Bacillus</taxon>
    </lineage>
</organism>
<reference evidence="7 8" key="1">
    <citation type="submission" date="2017-06" db="EMBL/GenBank/DDBJ databases">
        <title>Genome sequence of Bacillus sonorensis strain SRCM101395.</title>
        <authorList>
            <person name="Cho S.H."/>
        </authorList>
    </citation>
    <scope>NUCLEOTIDE SEQUENCE [LARGE SCALE GENOMIC DNA]</scope>
    <source>
        <strain evidence="7 8">SRCM101395</strain>
    </source>
</reference>
<feature type="repeat" description="TPR" evidence="6">
    <location>
        <begin position="221"/>
        <end position="254"/>
    </location>
</feature>
<dbReference type="Gene3D" id="1.25.40.10">
    <property type="entry name" value="Tetratricopeptide repeat domain"/>
    <property type="match status" value="2"/>
</dbReference>
<evidence type="ECO:0000256" key="6">
    <source>
        <dbReference type="PROSITE-ProRule" id="PRU00339"/>
    </source>
</evidence>
<dbReference type="Pfam" id="PF18801">
    <property type="entry name" value="RapH_N"/>
    <property type="match status" value="1"/>
</dbReference>
<dbReference type="PROSITE" id="PS50005">
    <property type="entry name" value="TPR"/>
    <property type="match status" value="1"/>
</dbReference>
<sequence>MSNEMVIPYDWVATKMNHWYVAIKNNWVKTAEERKEEVKKEIALMEENQDVLLYFSLLEFRHELMLDYLYPDVKRDIEKRYEELKTTRRSKNLNGKLEYYYHFFMGMYYFRQKELIHCLNFYRIAEQELDSIEGEEVEKAEFYFKMSEVFYHMKQTYFSMHYARRAYHIYRNDPSYGGRQVHCQFVISGNWLDNMRNEEALKHAKQALEDAEKLGENYLIRKALFNVGLCYDKLEEYANASLYYKKSLDIQEPENLNYQARTLFMMAFNEGKQNNLENAKEFYKKSKKLAKQCREETVLEKLKMVKGLYLSPNLDLLRETFQYFEKTNMYPDMEWYGVFIGDFLSSKRELMGANEFYRKAIDARIKIQRGELLLEV</sequence>
<dbReference type="EC" id="3.1.-.-" evidence="7"/>
<keyword evidence="3" id="KW-0677">Repeat</keyword>
<evidence type="ECO:0000256" key="3">
    <source>
        <dbReference type="ARBA" id="ARBA00022737"/>
    </source>
</evidence>
<dbReference type="InterPro" id="IPR011990">
    <property type="entry name" value="TPR-like_helical_dom_sf"/>
</dbReference>
<evidence type="ECO:0000256" key="5">
    <source>
        <dbReference type="ARBA" id="ARBA00038253"/>
    </source>
</evidence>